<evidence type="ECO:0000256" key="1">
    <source>
        <dbReference type="ARBA" id="ARBA00023125"/>
    </source>
</evidence>
<comment type="caution">
    <text evidence="4">The sequence shown here is derived from an EMBL/GenBank/DDBJ whole genome shotgun (WGS) entry which is preliminary data.</text>
</comment>
<dbReference type="InterPro" id="IPR036271">
    <property type="entry name" value="Tet_transcr_reg_TetR-rel_C_sf"/>
</dbReference>
<name>A0A412PEH7_9FIRM</name>
<dbReference type="InterPro" id="IPR009057">
    <property type="entry name" value="Homeodomain-like_sf"/>
</dbReference>
<proteinExistence type="predicted"/>
<dbReference type="InterPro" id="IPR001647">
    <property type="entry name" value="HTH_TetR"/>
</dbReference>
<accession>A0A412PEH7</accession>
<dbReference type="Proteomes" id="UP000284731">
    <property type="component" value="Unassembled WGS sequence"/>
</dbReference>
<organism evidence="4 5">
    <name type="scientific">Solobacterium moorei</name>
    <dbReference type="NCBI Taxonomy" id="102148"/>
    <lineage>
        <taxon>Bacteria</taxon>
        <taxon>Bacillati</taxon>
        <taxon>Bacillota</taxon>
        <taxon>Erysipelotrichia</taxon>
        <taxon>Erysipelotrichales</taxon>
        <taxon>Erysipelotrichaceae</taxon>
        <taxon>Solobacterium</taxon>
    </lineage>
</organism>
<keyword evidence="1 2" id="KW-0238">DNA-binding</keyword>
<dbReference type="Pfam" id="PF00440">
    <property type="entry name" value="TetR_N"/>
    <property type="match status" value="1"/>
</dbReference>
<dbReference type="SUPFAM" id="SSF46689">
    <property type="entry name" value="Homeodomain-like"/>
    <property type="match status" value="1"/>
</dbReference>
<feature type="domain" description="HTH tetR-type" evidence="3">
    <location>
        <begin position="2"/>
        <end position="61"/>
    </location>
</feature>
<dbReference type="PANTHER" id="PTHR43479">
    <property type="entry name" value="ACREF/ENVCD OPERON REPRESSOR-RELATED"/>
    <property type="match status" value="1"/>
</dbReference>
<protein>
    <submittedName>
        <fullName evidence="4">TetR/AcrR family transcriptional regulator</fullName>
    </submittedName>
</protein>
<gene>
    <name evidence="4" type="ORF">DWX20_04225</name>
</gene>
<dbReference type="PRINTS" id="PR00455">
    <property type="entry name" value="HTHTETR"/>
</dbReference>
<dbReference type="Gene3D" id="1.10.357.10">
    <property type="entry name" value="Tetracycline Repressor, domain 2"/>
    <property type="match status" value="1"/>
</dbReference>
<dbReference type="PROSITE" id="PS50977">
    <property type="entry name" value="HTH_TETR_2"/>
    <property type="match status" value="1"/>
</dbReference>
<evidence type="ECO:0000313" key="5">
    <source>
        <dbReference type="Proteomes" id="UP000284731"/>
    </source>
</evidence>
<evidence type="ECO:0000313" key="4">
    <source>
        <dbReference type="EMBL" id="RGT56022.1"/>
    </source>
</evidence>
<dbReference type="InterPro" id="IPR050624">
    <property type="entry name" value="HTH-type_Tx_Regulator"/>
</dbReference>
<dbReference type="EMBL" id="QRWX01000002">
    <property type="protein sequence ID" value="RGT56022.1"/>
    <property type="molecule type" value="Genomic_DNA"/>
</dbReference>
<evidence type="ECO:0000259" key="3">
    <source>
        <dbReference type="PROSITE" id="PS50977"/>
    </source>
</evidence>
<dbReference type="PANTHER" id="PTHR43479:SF11">
    <property type="entry name" value="ACREF_ENVCD OPERON REPRESSOR-RELATED"/>
    <property type="match status" value="1"/>
</dbReference>
<reference evidence="4 5" key="1">
    <citation type="submission" date="2018-08" db="EMBL/GenBank/DDBJ databases">
        <title>A genome reference for cultivated species of the human gut microbiota.</title>
        <authorList>
            <person name="Zou Y."/>
            <person name="Xue W."/>
            <person name="Luo G."/>
        </authorList>
    </citation>
    <scope>NUCLEOTIDE SEQUENCE [LARGE SCALE GENOMIC DNA]</scope>
    <source>
        <strain evidence="4 5">AF18-46</strain>
    </source>
</reference>
<evidence type="ECO:0000256" key="2">
    <source>
        <dbReference type="PROSITE-ProRule" id="PRU00335"/>
    </source>
</evidence>
<feature type="DNA-binding region" description="H-T-H motif" evidence="2">
    <location>
        <begin position="24"/>
        <end position="43"/>
    </location>
</feature>
<sequence length="188" mass="22247">MGNIQQDILEATLRLFNNRGLDFTMNDIAKSMHIAKKTIYRFFSSKEDLLIALLDYGFENIQKEKQKILSTDESIPKRLEQVMIAMPKQYTKIDFRMLVNLKDVYPKAYQRLNEHLENDWEPIIKLINEGIRKKEIRKINTFILRQIVTATFEQLLSTDELQERNLTYTKALKEMMNIIMKGIVVDDK</sequence>
<dbReference type="AlphaFoldDB" id="A0A412PEH7"/>
<dbReference type="RefSeq" id="WP_006526385.1">
    <property type="nucleotide sequence ID" value="NZ_CABJCF010000002.1"/>
</dbReference>
<dbReference type="SUPFAM" id="SSF48498">
    <property type="entry name" value="Tetracyclin repressor-like, C-terminal domain"/>
    <property type="match status" value="1"/>
</dbReference>
<dbReference type="GO" id="GO:0003677">
    <property type="term" value="F:DNA binding"/>
    <property type="evidence" value="ECO:0007669"/>
    <property type="project" value="UniProtKB-UniRule"/>
</dbReference>
<dbReference type="Gene3D" id="1.10.10.60">
    <property type="entry name" value="Homeodomain-like"/>
    <property type="match status" value="1"/>
</dbReference>